<comment type="subcellular location">
    <subcellularLocation>
        <location evidence="3">Membrane</location>
        <topology evidence="3">Single-pass type II membrane protein</topology>
    </subcellularLocation>
</comment>
<evidence type="ECO:0000256" key="3">
    <source>
        <dbReference type="RuleBase" id="RU362042"/>
    </source>
</evidence>
<dbReference type="PANTHER" id="PTHR43390:SF1">
    <property type="entry name" value="CHLOROPLAST PROCESSING PEPTIDASE"/>
    <property type="match status" value="1"/>
</dbReference>
<dbReference type="EC" id="3.4.21.89" evidence="3"/>
<dbReference type="PRINTS" id="PR00727">
    <property type="entry name" value="LEADERPTASE"/>
</dbReference>
<comment type="caution">
    <text evidence="5">The sequence shown here is derived from an EMBL/GenBank/DDBJ whole genome shotgun (WGS) entry which is preliminary data.</text>
</comment>
<dbReference type="PANTHER" id="PTHR43390">
    <property type="entry name" value="SIGNAL PEPTIDASE I"/>
    <property type="match status" value="1"/>
</dbReference>
<name>A0A4R9K2G6_9LEPT</name>
<keyword evidence="3 5" id="KW-0378">Hydrolase</keyword>
<evidence type="ECO:0000259" key="4">
    <source>
        <dbReference type="Pfam" id="PF10502"/>
    </source>
</evidence>
<gene>
    <name evidence="5" type="primary">lepB</name>
    <name evidence="5" type="ORF">EHQ64_16570</name>
</gene>
<dbReference type="AlphaFoldDB" id="A0A4R9K2G6"/>
<dbReference type="InterPro" id="IPR036286">
    <property type="entry name" value="LexA/Signal_pep-like_sf"/>
</dbReference>
<dbReference type="InterPro" id="IPR019533">
    <property type="entry name" value="Peptidase_S26"/>
</dbReference>
<dbReference type="OrthoDB" id="9802919at2"/>
<keyword evidence="3" id="KW-0645">Protease</keyword>
<evidence type="ECO:0000256" key="2">
    <source>
        <dbReference type="ARBA" id="ARBA00019232"/>
    </source>
</evidence>
<dbReference type="Pfam" id="PF10502">
    <property type="entry name" value="Peptidase_S26"/>
    <property type="match status" value="1"/>
</dbReference>
<dbReference type="GO" id="GO:0016020">
    <property type="term" value="C:membrane"/>
    <property type="evidence" value="ECO:0007669"/>
    <property type="project" value="UniProtKB-SubCell"/>
</dbReference>
<dbReference type="InterPro" id="IPR000223">
    <property type="entry name" value="Pept_S26A_signal_pept_1"/>
</dbReference>
<evidence type="ECO:0000313" key="5">
    <source>
        <dbReference type="EMBL" id="TGL59050.1"/>
    </source>
</evidence>
<proteinExistence type="inferred from homology"/>
<evidence type="ECO:0000313" key="6">
    <source>
        <dbReference type="Proteomes" id="UP000297762"/>
    </source>
</evidence>
<dbReference type="CDD" id="cd06530">
    <property type="entry name" value="S26_SPase_I"/>
    <property type="match status" value="1"/>
</dbReference>
<protein>
    <recommendedName>
        <fullName evidence="2 3">Signal peptidase I</fullName>
        <ecNumber evidence="3">3.4.21.89</ecNumber>
    </recommendedName>
</protein>
<dbReference type="GO" id="GO:0006465">
    <property type="term" value="P:signal peptide processing"/>
    <property type="evidence" value="ECO:0007669"/>
    <property type="project" value="InterPro"/>
</dbReference>
<accession>A0A4R9K2G6</accession>
<dbReference type="GO" id="GO:0009003">
    <property type="term" value="F:signal peptidase activity"/>
    <property type="evidence" value="ECO:0007669"/>
    <property type="project" value="UniProtKB-EC"/>
</dbReference>
<feature type="domain" description="Peptidase S26" evidence="4">
    <location>
        <begin position="32"/>
        <end position="213"/>
    </location>
</feature>
<dbReference type="EMBL" id="RQGF01000032">
    <property type="protein sequence ID" value="TGL59050.1"/>
    <property type="molecule type" value="Genomic_DNA"/>
</dbReference>
<dbReference type="NCBIfam" id="TIGR02227">
    <property type="entry name" value="sigpep_I_bact"/>
    <property type="match status" value="1"/>
</dbReference>
<evidence type="ECO:0000256" key="1">
    <source>
        <dbReference type="ARBA" id="ARBA00009370"/>
    </source>
</evidence>
<dbReference type="Gene3D" id="2.10.109.10">
    <property type="entry name" value="Umud Fragment, subunit A"/>
    <property type="match status" value="1"/>
</dbReference>
<comment type="similarity">
    <text evidence="1 3">Belongs to the peptidase S26 family.</text>
</comment>
<sequence>MPRVPIQILLLLFTLLSTNHCTKSALELFENHIFEFHKIESLDNEPSLQKGDYVLIRKYDLSFKRGDLIYYKGDDPEGLPNRIYFHRIIGLPGDKISYWYESYNGWDFLRFRTNEKTNELVYQNEILDQDRFDFDLTGREKLEEWIGVRKYYIFGNYANYHQKDEFYSLKQEIILKDKEYFVIGDLRSASFDSRHKGPIKRENIIGKPSFIYFSINWKDNTCREVLNEEATECPTNFGTRLLRSHLRVKNIGSPM</sequence>
<dbReference type="RefSeq" id="WP_135650917.1">
    <property type="nucleotide sequence ID" value="NZ_RQGF01000032.1"/>
</dbReference>
<keyword evidence="6" id="KW-1185">Reference proteome</keyword>
<comment type="catalytic activity">
    <reaction evidence="3">
        <text>Cleavage of hydrophobic, N-terminal signal or leader sequences from secreted and periplasmic proteins.</text>
        <dbReference type="EC" id="3.4.21.89"/>
    </reaction>
</comment>
<reference evidence="5" key="1">
    <citation type="journal article" date="2019" name="PLoS Negl. Trop. Dis.">
        <title>Revisiting the worldwide diversity of Leptospira species in the environment.</title>
        <authorList>
            <person name="Vincent A.T."/>
            <person name="Schiettekatte O."/>
            <person name="Bourhy P."/>
            <person name="Veyrier F.J."/>
            <person name="Picardeau M."/>
        </authorList>
    </citation>
    <scope>NUCLEOTIDE SEQUENCE [LARGE SCALE GENOMIC DNA]</scope>
    <source>
        <strain evidence="5">201702455</strain>
    </source>
</reference>
<dbReference type="GO" id="GO:0004252">
    <property type="term" value="F:serine-type endopeptidase activity"/>
    <property type="evidence" value="ECO:0007669"/>
    <property type="project" value="InterPro"/>
</dbReference>
<dbReference type="SUPFAM" id="SSF51306">
    <property type="entry name" value="LexA/Signal peptidase"/>
    <property type="match status" value="1"/>
</dbReference>
<organism evidence="5 6">
    <name type="scientific">Leptospira sarikeiensis</name>
    <dbReference type="NCBI Taxonomy" id="2484943"/>
    <lineage>
        <taxon>Bacteria</taxon>
        <taxon>Pseudomonadati</taxon>
        <taxon>Spirochaetota</taxon>
        <taxon>Spirochaetia</taxon>
        <taxon>Leptospirales</taxon>
        <taxon>Leptospiraceae</taxon>
        <taxon>Leptospira</taxon>
    </lineage>
</organism>
<dbReference type="Proteomes" id="UP000297762">
    <property type="component" value="Unassembled WGS sequence"/>
</dbReference>